<organism evidence="1 2">
    <name type="scientific">Vaccinium darrowii</name>
    <dbReference type="NCBI Taxonomy" id="229202"/>
    <lineage>
        <taxon>Eukaryota</taxon>
        <taxon>Viridiplantae</taxon>
        <taxon>Streptophyta</taxon>
        <taxon>Embryophyta</taxon>
        <taxon>Tracheophyta</taxon>
        <taxon>Spermatophyta</taxon>
        <taxon>Magnoliopsida</taxon>
        <taxon>eudicotyledons</taxon>
        <taxon>Gunneridae</taxon>
        <taxon>Pentapetalae</taxon>
        <taxon>asterids</taxon>
        <taxon>Ericales</taxon>
        <taxon>Ericaceae</taxon>
        <taxon>Vaccinioideae</taxon>
        <taxon>Vaccinieae</taxon>
        <taxon>Vaccinium</taxon>
    </lineage>
</organism>
<sequence length="364" mass="41327">MKRVRRNGDLGGGEGDEIDFVKGIERETEEYRRRRSRNDESFTWRRRDLLLNNGSKWFPMKKRRTTRQEEEEEDDDDEEEEEVDGAPGTNVTGSKNGDCGDRSISCTLNDADLLDCPICFDNLSIPVFQLEEKTRVWAQAWRGSKFKECWNGHLACSSCCAELGNKCPTCSSRIGKIRCRAVENILESLEVSCRNVKYGCTEMVIFSKKHEHEEMCTYGPCTCPLRDCGFIDSSKNLYLHFGTKHSESAKNFRYGTRFTIGLDLQQTHLILREEKEGTLFVLDNWAENLGNVVTLSCIAPSTSKPILYDIKATTVDSSIKLLSHAEFVPGWVKLEHCTLTKFLVVPSGYVGLDGQLVLVLRIYG</sequence>
<dbReference type="EMBL" id="CM037158">
    <property type="protein sequence ID" value="KAH7850620.1"/>
    <property type="molecule type" value="Genomic_DNA"/>
</dbReference>
<name>A0ACB7YAM2_9ERIC</name>
<proteinExistence type="predicted"/>
<evidence type="ECO:0000313" key="1">
    <source>
        <dbReference type="EMBL" id="KAH7850620.1"/>
    </source>
</evidence>
<keyword evidence="2" id="KW-1185">Reference proteome</keyword>
<reference evidence="1 2" key="1">
    <citation type="journal article" date="2021" name="Hortic Res">
        <title>High-quality reference genome and annotation aids understanding of berry development for evergreen blueberry (Vaccinium darrowii).</title>
        <authorList>
            <person name="Yu J."/>
            <person name="Hulse-Kemp A.M."/>
            <person name="Babiker E."/>
            <person name="Staton M."/>
        </authorList>
    </citation>
    <scope>NUCLEOTIDE SEQUENCE [LARGE SCALE GENOMIC DNA]</scope>
    <source>
        <strain evidence="2">cv. NJ 8807/NJ 8810</strain>
        <tissue evidence="1">Young leaf</tissue>
    </source>
</reference>
<accession>A0ACB7YAM2</accession>
<gene>
    <name evidence="1" type="ORF">Vadar_000499</name>
</gene>
<evidence type="ECO:0000313" key="2">
    <source>
        <dbReference type="Proteomes" id="UP000828048"/>
    </source>
</evidence>
<dbReference type="Proteomes" id="UP000828048">
    <property type="component" value="Chromosome 8"/>
</dbReference>
<protein>
    <submittedName>
        <fullName evidence="1">Uncharacterized protein</fullName>
    </submittedName>
</protein>
<comment type="caution">
    <text evidence="1">The sequence shown here is derived from an EMBL/GenBank/DDBJ whole genome shotgun (WGS) entry which is preliminary data.</text>
</comment>